<keyword evidence="3" id="KW-1003">Cell membrane</keyword>
<proteinExistence type="inferred from homology"/>
<gene>
    <name evidence="13 14" type="primary">LOC111125820</name>
</gene>
<comment type="similarity">
    <text evidence="2 8">Belongs to the anoctamin family.</text>
</comment>
<evidence type="ECO:0000313" key="14">
    <source>
        <dbReference type="RefSeq" id="XP_022325686.1"/>
    </source>
</evidence>
<dbReference type="PANTHER" id="PTHR12308:SF73">
    <property type="entry name" value="ANOCTAMIN"/>
    <property type="match status" value="1"/>
</dbReference>
<evidence type="ECO:0000256" key="7">
    <source>
        <dbReference type="ARBA" id="ARBA00023180"/>
    </source>
</evidence>
<evidence type="ECO:0000256" key="3">
    <source>
        <dbReference type="ARBA" id="ARBA00022475"/>
    </source>
</evidence>
<dbReference type="GO" id="GO:0005254">
    <property type="term" value="F:chloride channel activity"/>
    <property type="evidence" value="ECO:0007669"/>
    <property type="project" value="TreeGrafter"/>
</dbReference>
<evidence type="ECO:0000259" key="11">
    <source>
        <dbReference type="Pfam" id="PF16178"/>
    </source>
</evidence>
<feature type="transmembrane region" description="Helical" evidence="8">
    <location>
        <begin position="450"/>
        <end position="477"/>
    </location>
</feature>
<dbReference type="PANTHER" id="PTHR12308">
    <property type="entry name" value="ANOCTAMIN"/>
    <property type="match status" value="1"/>
</dbReference>
<feature type="domain" description="Anoctamin transmembrane" evidence="10">
    <location>
        <begin position="309"/>
        <end position="784"/>
    </location>
</feature>
<dbReference type="GO" id="GO:0005886">
    <property type="term" value="C:plasma membrane"/>
    <property type="evidence" value="ECO:0007669"/>
    <property type="project" value="UniProtKB-SubCell"/>
</dbReference>
<keyword evidence="7" id="KW-0325">Glycoprotein</keyword>
<evidence type="ECO:0000256" key="5">
    <source>
        <dbReference type="ARBA" id="ARBA00022989"/>
    </source>
</evidence>
<accession>A0A8B8DDC8</accession>
<evidence type="ECO:0000256" key="6">
    <source>
        <dbReference type="ARBA" id="ARBA00023136"/>
    </source>
</evidence>
<keyword evidence="12" id="KW-1185">Reference proteome</keyword>
<evidence type="ECO:0000256" key="2">
    <source>
        <dbReference type="ARBA" id="ARBA00009671"/>
    </source>
</evidence>
<evidence type="ECO:0000259" key="10">
    <source>
        <dbReference type="Pfam" id="PF04547"/>
    </source>
</evidence>
<dbReference type="InterPro" id="IPR049452">
    <property type="entry name" value="Anoctamin_TM"/>
</dbReference>
<keyword evidence="5 8" id="KW-1133">Transmembrane helix</keyword>
<keyword evidence="4 8" id="KW-0812">Transmembrane</keyword>
<dbReference type="GeneID" id="111125820"/>
<dbReference type="Pfam" id="PF16178">
    <property type="entry name" value="Anoct_dimer"/>
    <property type="match status" value="1"/>
</dbReference>
<protein>
    <recommendedName>
        <fullName evidence="8">Anoctamin</fullName>
    </recommendedName>
</protein>
<feature type="compositionally biased region" description="Basic residues" evidence="9">
    <location>
        <begin position="9"/>
        <end position="22"/>
    </location>
</feature>
<evidence type="ECO:0000256" key="4">
    <source>
        <dbReference type="ARBA" id="ARBA00022692"/>
    </source>
</evidence>
<dbReference type="OrthoDB" id="296386at2759"/>
<feature type="transmembrane region" description="Helical" evidence="8">
    <location>
        <begin position="497"/>
        <end position="517"/>
    </location>
</feature>
<feature type="transmembrane region" description="Helical" evidence="8">
    <location>
        <begin position="750"/>
        <end position="771"/>
    </location>
</feature>
<feature type="region of interest" description="Disordered" evidence="9">
    <location>
        <begin position="819"/>
        <end position="841"/>
    </location>
</feature>
<feature type="transmembrane region" description="Helical" evidence="8">
    <location>
        <begin position="378"/>
        <end position="397"/>
    </location>
</feature>
<sequence length="934" mass="110065">METNEKKVKKDKMSKKAQKVTHKHEEMPDFRLFNQTMKEVQMRPDFVPEKQRIDMVLIHQRDDKSDEASRLIRKCFEDKLRRRYNFVIKKERIGDLDYKLLHCPFRSLCEIAQFVNLEIPLNEHPDEKSDTSEGCCSFVDKFINAHFFDDETEDDYTGPFDMDRITMYKNYNNPTKFFRPATRSFLVHKILINVDISKDLKGYSVFDSLEEDADGCFSCGRAKSLKELRDAENDDRELQKFNLPFLIMKKVYKESVVLHEASDVGRNNDEDSAFEGEDPRELEELADDPRALLNRSWTKLFKFQPLWRIRNYFGEKIALYFAWSGHLISSLWIPMLFGLAIFIYGLFKSINRRIQYEEKHLNASSLLDTIKQSFDNEVTPYFAMVICIWGTIFLEFWKRTENSWAFLWDVTDYEINEPDRPEFYGTTTEYDPVDGFEILKYPMRYQFLKYFTSGVTLLFMVLVVTASVLGVIIYRVLVTVDYCSVTSPELCLLTTTIVPSLLNALSIFILGRFYDFLAVQLTDWENHRTQTKYDDSLIIKLFAFQFVNNYSSCFYIAFFRGQFDEDGIVGYGSRYRDQCEGSCMSQLSFQILTLMITKPLPKLCTDAIIPSLKKWWRKRPSWCCRRGDQEPEKKKREETFLEKHVKKENLRDFTLSEYTEKIIIFGFLMLFAASFPLAPLIALISTAIDIRIDAWRLLWIYKRPIAHMAQDIGTWYTILNFMTFCGVVSNGFLVAFTSSWGNSFSPKEQLWIVIGFEHIALIIMFIFAYIVPDTPAGIALKKRKKMIRQTRDKKFKMGEAIDKFQRSLEEEQHRDIRYSEQDWSSVPRQEPHRRVTYKSPPSATTATDIILERPTELHYQYQDGGYDNSAYDRNYESQEYIITSPVRKLKKKRRKRTRRNSVEDMPDRDIEYEENFPVGTSAKVVLRDRSDIDV</sequence>
<evidence type="ECO:0000256" key="1">
    <source>
        <dbReference type="ARBA" id="ARBA00004651"/>
    </source>
</evidence>
<evidence type="ECO:0000256" key="8">
    <source>
        <dbReference type="RuleBase" id="RU280814"/>
    </source>
</evidence>
<organism evidence="12 13">
    <name type="scientific">Crassostrea virginica</name>
    <name type="common">Eastern oyster</name>
    <dbReference type="NCBI Taxonomy" id="6565"/>
    <lineage>
        <taxon>Eukaryota</taxon>
        <taxon>Metazoa</taxon>
        <taxon>Spiralia</taxon>
        <taxon>Lophotrochozoa</taxon>
        <taxon>Mollusca</taxon>
        <taxon>Bivalvia</taxon>
        <taxon>Autobranchia</taxon>
        <taxon>Pteriomorphia</taxon>
        <taxon>Ostreida</taxon>
        <taxon>Ostreoidea</taxon>
        <taxon>Ostreidae</taxon>
        <taxon>Crassostrea</taxon>
    </lineage>
</organism>
<dbReference type="AlphaFoldDB" id="A0A8B8DDC8"/>
<dbReference type="Pfam" id="PF04547">
    <property type="entry name" value="Anoctamin"/>
    <property type="match status" value="1"/>
</dbReference>
<dbReference type="RefSeq" id="XP_022325686.1">
    <property type="nucleotide sequence ID" value="XM_022469978.1"/>
</dbReference>
<feature type="compositionally biased region" description="Basic residues" evidence="9">
    <location>
        <begin position="888"/>
        <end position="899"/>
    </location>
</feature>
<evidence type="ECO:0000256" key="9">
    <source>
        <dbReference type="SAM" id="MobiDB-lite"/>
    </source>
</evidence>
<comment type="subcellular location">
    <subcellularLocation>
        <location evidence="1">Cell membrane</location>
        <topology evidence="1">Multi-pass membrane protein</topology>
    </subcellularLocation>
    <subcellularLocation>
        <location evidence="8">Membrane</location>
        <topology evidence="8">Multi-pass membrane protein</topology>
    </subcellularLocation>
</comment>
<dbReference type="KEGG" id="cvn:111125820"/>
<feature type="region of interest" description="Disordered" evidence="9">
    <location>
        <begin position="1"/>
        <end position="24"/>
    </location>
</feature>
<evidence type="ECO:0000313" key="13">
    <source>
        <dbReference type="RefSeq" id="XP_022325685.1"/>
    </source>
</evidence>
<dbReference type="InterPro" id="IPR032394">
    <property type="entry name" value="Anoct_dimer"/>
</dbReference>
<feature type="transmembrane region" description="Helical" evidence="8">
    <location>
        <begin position="662"/>
        <end position="692"/>
    </location>
</feature>
<feature type="region of interest" description="Disordered" evidence="9">
    <location>
        <begin position="888"/>
        <end position="908"/>
    </location>
</feature>
<feature type="domain" description="Anoctamin dimerisation" evidence="11">
    <location>
        <begin position="49"/>
        <end position="196"/>
    </location>
</feature>
<evidence type="ECO:0000313" key="12">
    <source>
        <dbReference type="Proteomes" id="UP000694844"/>
    </source>
</evidence>
<keyword evidence="6 8" id="KW-0472">Membrane</keyword>
<dbReference type="Proteomes" id="UP000694844">
    <property type="component" value="Chromosome 3"/>
</dbReference>
<feature type="transmembrane region" description="Helical" evidence="8">
    <location>
        <begin position="317"/>
        <end position="347"/>
    </location>
</feature>
<name>A0A8B8DDC8_CRAVI</name>
<dbReference type="InterPro" id="IPR007632">
    <property type="entry name" value="Anoctamin"/>
</dbReference>
<feature type="transmembrane region" description="Helical" evidence="8">
    <location>
        <begin position="537"/>
        <end position="558"/>
    </location>
</feature>
<dbReference type="RefSeq" id="XP_022325685.1">
    <property type="nucleotide sequence ID" value="XM_022469977.1"/>
</dbReference>
<feature type="transmembrane region" description="Helical" evidence="8">
    <location>
        <begin position="713"/>
        <end position="738"/>
    </location>
</feature>
<dbReference type="GO" id="GO:0046983">
    <property type="term" value="F:protein dimerization activity"/>
    <property type="evidence" value="ECO:0007669"/>
    <property type="project" value="InterPro"/>
</dbReference>
<reference evidence="13 14" key="1">
    <citation type="submission" date="2025-04" db="UniProtKB">
        <authorList>
            <consortium name="RefSeq"/>
        </authorList>
    </citation>
    <scope>IDENTIFICATION</scope>
    <source>
        <tissue evidence="13 14">Whole sample</tissue>
    </source>
</reference>